<evidence type="ECO:0000313" key="11">
    <source>
        <dbReference type="Proteomes" id="UP000005239"/>
    </source>
</evidence>
<dbReference type="Pfam" id="PF24797">
    <property type="entry name" value="Beta-prop_WDR35_TULP_N"/>
    <property type="match status" value="1"/>
</dbReference>
<dbReference type="PANTHER" id="PTHR16517:SF2">
    <property type="entry name" value="TUBBY-RELATED PROTEIN 4"/>
    <property type="match status" value="1"/>
</dbReference>
<dbReference type="Gene3D" id="2.130.10.10">
    <property type="entry name" value="YVTN repeat-like/Quinoprotein amine dehydrogenase"/>
    <property type="match status" value="1"/>
</dbReference>
<evidence type="ECO:0008006" key="12">
    <source>
        <dbReference type="Google" id="ProtNLM"/>
    </source>
</evidence>
<proteinExistence type="inferred from homology"/>
<dbReference type="Proteomes" id="UP000005239">
    <property type="component" value="Unassembled WGS sequence"/>
</dbReference>
<dbReference type="GO" id="GO:0005737">
    <property type="term" value="C:cytoplasm"/>
    <property type="evidence" value="ECO:0007669"/>
    <property type="project" value="UniProtKB-SubCell"/>
</dbReference>
<dbReference type="InterPro" id="IPR015943">
    <property type="entry name" value="WD40/YVTN_repeat-like_dom_sf"/>
</dbReference>
<evidence type="ECO:0000313" key="10">
    <source>
        <dbReference type="EnsemblMetazoa" id="PPA35635.1"/>
    </source>
</evidence>
<dbReference type="SMART" id="SM00320">
    <property type="entry name" value="WD40"/>
    <property type="match status" value="3"/>
</dbReference>
<evidence type="ECO:0000256" key="6">
    <source>
        <dbReference type="PROSITE-ProRule" id="PRU00221"/>
    </source>
</evidence>
<feature type="repeat" description="WD" evidence="6">
    <location>
        <begin position="63"/>
        <end position="94"/>
    </location>
</feature>
<sequence>MRLAWEFDWPGSRIEPAVTSLAWTGDAESGLLASGNESGVVGITLTHFSPPHSSDSARYNFNLRGHHSAVSCVTWNRAKGKLASSDQSGVIYVWARNEERWSVELVNERGVKVKDVNWSMCGTAALICYEDNFVLIGSASGQRVWSTNYPANQNVACGVWLNAQLVVIAFANGNLQLLSNDGANLSERKLCEDDELVRIVSPPNDERMAILAKSGIVFILHSFDQVDPYIFEDVGVSTIDWTSDGKYLAAITPHGEIYILDDEARLIHRDCIHVPHGRKVTAFTWAHEGRALIVAVGGNIHVARVYPRVPSLYRLLSYKVWKLIGGDGSKVESLAIPRAEKDTIKEYDHHIIRCEIPSNSGVHNFVSSLSDSRSYCTIKWNVTSGRSFSLCIEHLGGLVPILLGRLVSRVRPRFHINIHPSLSCHSPLETPLLFSGAYSRVEDTASIPQTSSLNRHSIPRLSLWRRSTRRLRALISRRVARPIDAPLAHVSSNLSCTNFKVTASLDNTPTLIANVAYKTSVLHLQPRQMTVRLTDIDDPGEDWELLRSWAGKYCEMKEVVAAVERKGISKKRWHDELEDIDFIDGGGERGEEEELLRDHEEQNTEETSEIINDEDAKTKLDGIKEELNELQRRVDLIEKKAITRPDVKKELRQVSKSLKKIKAAVSDGKSNRRVYTLHNKTPFWNEHNQVYQLDFGGRVTQESAKNFQIEFDGTQSLQFGRIEGGAYTLDFRRPFSPIQAFSIALASITQRLK</sequence>
<keyword evidence="11" id="KW-1185">Reference proteome</keyword>
<name>A0A8R1UM45_PRIPA</name>
<evidence type="ECO:0000256" key="4">
    <source>
        <dbReference type="ARBA" id="ARBA00022574"/>
    </source>
</evidence>
<dbReference type="Gene3D" id="3.20.90.10">
    <property type="entry name" value="Tubby Protein, Chain A"/>
    <property type="match status" value="1"/>
</dbReference>
<feature type="coiled-coil region" evidence="7">
    <location>
        <begin position="589"/>
        <end position="640"/>
    </location>
</feature>
<comment type="subcellular location">
    <subcellularLocation>
        <location evidence="1">Cytoplasm</location>
    </subcellularLocation>
</comment>
<dbReference type="SUPFAM" id="SSF54518">
    <property type="entry name" value="Tubby C-terminal domain-like"/>
    <property type="match status" value="1"/>
</dbReference>
<dbReference type="InterPro" id="IPR036322">
    <property type="entry name" value="WD40_repeat_dom_sf"/>
</dbReference>
<evidence type="ECO:0000259" key="9">
    <source>
        <dbReference type="Pfam" id="PF24797"/>
    </source>
</evidence>
<gene>
    <name evidence="10" type="primary">WBGene00274004</name>
</gene>
<protein>
    <recommendedName>
        <fullName evidence="12">Tub-2</fullName>
    </recommendedName>
</protein>
<evidence type="ECO:0000256" key="3">
    <source>
        <dbReference type="ARBA" id="ARBA00022490"/>
    </source>
</evidence>
<keyword evidence="3" id="KW-0963">Cytoplasm</keyword>
<accession>A0A8R1UM45</accession>
<evidence type="ECO:0000259" key="8">
    <source>
        <dbReference type="Pfam" id="PF01167"/>
    </source>
</evidence>
<comment type="similarity">
    <text evidence="2">Belongs to the TUB family.</text>
</comment>
<keyword evidence="7" id="KW-0175">Coiled coil</keyword>
<reference evidence="10" key="2">
    <citation type="submission" date="2022-06" db="UniProtKB">
        <authorList>
            <consortium name="EnsemblMetazoa"/>
        </authorList>
    </citation>
    <scope>IDENTIFICATION</scope>
    <source>
        <strain evidence="10">PS312</strain>
    </source>
</reference>
<dbReference type="Pfam" id="PF01167">
    <property type="entry name" value="Tub"/>
    <property type="match status" value="1"/>
</dbReference>
<dbReference type="EnsemblMetazoa" id="PPA35635.1">
    <property type="protein sequence ID" value="PPA35635.1"/>
    <property type="gene ID" value="WBGene00274004"/>
</dbReference>
<dbReference type="SUPFAM" id="SSF50978">
    <property type="entry name" value="WD40 repeat-like"/>
    <property type="match status" value="1"/>
</dbReference>
<dbReference type="AlphaFoldDB" id="A0A8R1UM45"/>
<reference evidence="11" key="1">
    <citation type="journal article" date="2008" name="Nat. Genet.">
        <title>The Pristionchus pacificus genome provides a unique perspective on nematode lifestyle and parasitism.</title>
        <authorList>
            <person name="Dieterich C."/>
            <person name="Clifton S.W."/>
            <person name="Schuster L.N."/>
            <person name="Chinwalla A."/>
            <person name="Delehaunty K."/>
            <person name="Dinkelacker I."/>
            <person name="Fulton L."/>
            <person name="Fulton R."/>
            <person name="Godfrey J."/>
            <person name="Minx P."/>
            <person name="Mitreva M."/>
            <person name="Roeseler W."/>
            <person name="Tian H."/>
            <person name="Witte H."/>
            <person name="Yang S.P."/>
            <person name="Wilson R.K."/>
            <person name="Sommer R.J."/>
        </authorList>
    </citation>
    <scope>NUCLEOTIDE SEQUENCE [LARGE SCALE GENOMIC DNA]</scope>
    <source>
        <strain evidence="11">PS312</strain>
    </source>
</reference>
<organism evidence="10 11">
    <name type="scientific">Pristionchus pacificus</name>
    <name type="common">Parasitic nematode worm</name>
    <dbReference type="NCBI Taxonomy" id="54126"/>
    <lineage>
        <taxon>Eukaryota</taxon>
        <taxon>Metazoa</taxon>
        <taxon>Ecdysozoa</taxon>
        <taxon>Nematoda</taxon>
        <taxon>Chromadorea</taxon>
        <taxon>Rhabditida</taxon>
        <taxon>Rhabditina</taxon>
        <taxon>Diplogasteromorpha</taxon>
        <taxon>Diplogasteroidea</taxon>
        <taxon>Neodiplogasteridae</taxon>
        <taxon>Pristionchus</taxon>
    </lineage>
</organism>
<dbReference type="InterPro" id="IPR025659">
    <property type="entry name" value="Tubby-like_C"/>
</dbReference>
<dbReference type="InterPro" id="IPR056159">
    <property type="entry name" value="Beta-prop_IFT121_TULP_N"/>
</dbReference>
<evidence type="ECO:0000256" key="7">
    <source>
        <dbReference type="SAM" id="Coils"/>
    </source>
</evidence>
<dbReference type="InterPro" id="IPR001680">
    <property type="entry name" value="WD40_rpt"/>
</dbReference>
<dbReference type="PRINTS" id="PR01573">
    <property type="entry name" value="SUPERTUBBY"/>
</dbReference>
<feature type="domain" description="IFT121/TULP4 N-terminal" evidence="9">
    <location>
        <begin position="18"/>
        <end position="305"/>
    </location>
</feature>
<dbReference type="PROSITE" id="PS50294">
    <property type="entry name" value="WD_REPEATS_REGION"/>
    <property type="match status" value="1"/>
</dbReference>
<dbReference type="PROSITE" id="PS50082">
    <property type="entry name" value="WD_REPEATS_2"/>
    <property type="match status" value="1"/>
</dbReference>
<feature type="domain" description="Tubby C-terminal" evidence="8">
    <location>
        <begin position="653"/>
        <end position="748"/>
    </location>
</feature>
<dbReference type="PANTHER" id="PTHR16517">
    <property type="entry name" value="TUBBY-RELATED"/>
    <property type="match status" value="1"/>
</dbReference>
<evidence type="ECO:0000256" key="5">
    <source>
        <dbReference type="ARBA" id="ARBA00022737"/>
    </source>
</evidence>
<dbReference type="InterPro" id="IPR000007">
    <property type="entry name" value="Tubby_C"/>
</dbReference>
<evidence type="ECO:0000256" key="1">
    <source>
        <dbReference type="ARBA" id="ARBA00004496"/>
    </source>
</evidence>
<keyword evidence="4 6" id="KW-0853">WD repeat</keyword>
<keyword evidence="5" id="KW-0677">Repeat</keyword>
<evidence type="ECO:0000256" key="2">
    <source>
        <dbReference type="ARBA" id="ARBA00007129"/>
    </source>
</evidence>